<reference evidence="3 4" key="1">
    <citation type="submission" date="2024-05" db="EMBL/GenBank/DDBJ databases">
        <title>A draft genome resource for the thread blight pathogen Marasmius tenuissimus strain MS-2.</title>
        <authorList>
            <person name="Yulfo-Soto G.E."/>
            <person name="Baruah I.K."/>
            <person name="Amoako-Attah I."/>
            <person name="Bukari Y."/>
            <person name="Meinhardt L.W."/>
            <person name="Bailey B.A."/>
            <person name="Cohen S.P."/>
        </authorList>
    </citation>
    <scope>NUCLEOTIDE SEQUENCE [LARGE SCALE GENOMIC DNA]</scope>
    <source>
        <strain evidence="3 4">MS-2</strain>
    </source>
</reference>
<name>A0ABR2ZDB9_9AGAR</name>
<protein>
    <recommendedName>
        <fullName evidence="2">Protein kinase domain-containing protein</fullName>
    </recommendedName>
</protein>
<gene>
    <name evidence="3" type="ORF">AAF712_014304</name>
</gene>
<evidence type="ECO:0000313" key="3">
    <source>
        <dbReference type="EMBL" id="KAL0058989.1"/>
    </source>
</evidence>
<evidence type="ECO:0000256" key="1">
    <source>
        <dbReference type="SAM" id="MobiDB-lite"/>
    </source>
</evidence>
<comment type="caution">
    <text evidence="3">The sequence shown here is derived from an EMBL/GenBank/DDBJ whole genome shotgun (WGS) entry which is preliminary data.</text>
</comment>
<feature type="compositionally biased region" description="Basic and acidic residues" evidence="1">
    <location>
        <begin position="539"/>
        <end position="556"/>
    </location>
</feature>
<dbReference type="PROSITE" id="PS50011">
    <property type="entry name" value="PROTEIN_KINASE_DOM"/>
    <property type="match status" value="1"/>
</dbReference>
<dbReference type="InterPro" id="IPR051681">
    <property type="entry name" value="Ser/Thr_Kinases-Pseudokinases"/>
</dbReference>
<evidence type="ECO:0000313" key="4">
    <source>
        <dbReference type="Proteomes" id="UP001437256"/>
    </source>
</evidence>
<dbReference type="Proteomes" id="UP001437256">
    <property type="component" value="Unassembled WGS sequence"/>
</dbReference>
<evidence type="ECO:0000259" key="2">
    <source>
        <dbReference type="PROSITE" id="PS50011"/>
    </source>
</evidence>
<dbReference type="Pfam" id="PF07714">
    <property type="entry name" value="PK_Tyr_Ser-Thr"/>
    <property type="match status" value="1"/>
</dbReference>
<feature type="domain" description="Protein kinase" evidence="2">
    <location>
        <begin position="76"/>
        <end position="388"/>
    </location>
</feature>
<dbReference type="SUPFAM" id="SSF56112">
    <property type="entry name" value="Protein kinase-like (PK-like)"/>
    <property type="match status" value="1"/>
</dbReference>
<dbReference type="PROSITE" id="PS00109">
    <property type="entry name" value="PROTEIN_KINASE_TYR"/>
    <property type="match status" value="1"/>
</dbReference>
<feature type="compositionally biased region" description="Polar residues" evidence="1">
    <location>
        <begin position="480"/>
        <end position="496"/>
    </location>
</feature>
<dbReference type="PANTHER" id="PTHR44329:SF214">
    <property type="entry name" value="PROTEIN KINASE DOMAIN-CONTAINING PROTEIN"/>
    <property type="match status" value="1"/>
</dbReference>
<accession>A0ABR2ZDB9</accession>
<dbReference type="EMBL" id="JBBXMP010000258">
    <property type="protein sequence ID" value="KAL0058989.1"/>
    <property type="molecule type" value="Genomic_DNA"/>
</dbReference>
<sequence length="584" mass="64723">MHLEALREALYKSEIENVLDELAKSSSVSVLDYLQNEADLTTDKNYRKRCIQCLCEAAKRYQTLPPTLFLRNIEKEQSSWPLRGGGFADIWKGRSTSDGTPLCLKVLRMFAESEEVRRKKTVLEFCREALVWRQLDHPNVLPFLGVNTDLFAPGFCLVLPWMENGDILKYMKQHPTHDLPKSLREIAAGIAYLHSHEPTIVHGDIRGANILVTDDLTCALADFGLAIATESRIMPTSSGSGLKGSIRCFSPSNHPSQAKRKLSVILAVVSRSRPKRPRDSGWCTDELWDLVERCWAHEPHMRPKADDVLRELEGILTSLRTSSFEPPSTHAPSLVTSLTPKHPMHDSLELVPPSLEETELPTWARHDRDLFSDLLEPYDAPISPVPFFPFYLQYHYLPFPRATVTTAPSTPKREVVLKLEELWSTPTRTKRSGKVTGAAEAKEGIGKTLGSNILNLSPRKRPISRSSSIGGGSDSDENNHPGSGSDSRMGTSTPTPMCTRAQARARRRIESKNGGGNEDAGRMERIGTGGTGGSGKTRVRPEATKARGTRKLEVPKGRLGQGRTTLSVLPPPVILDELACYLEG</sequence>
<dbReference type="PANTHER" id="PTHR44329">
    <property type="entry name" value="SERINE/THREONINE-PROTEIN KINASE TNNI3K-RELATED"/>
    <property type="match status" value="1"/>
</dbReference>
<dbReference type="InterPro" id="IPR011009">
    <property type="entry name" value="Kinase-like_dom_sf"/>
</dbReference>
<keyword evidence="4" id="KW-1185">Reference proteome</keyword>
<dbReference type="InterPro" id="IPR008266">
    <property type="entry name" value="Tyr_kinase_AS"/>
</dbReference>
<dbReference type="Gene3D" id="1.10.510.10">
    <property type="entry name" value="Transferase(Phosphotransferase) domain 1"/>
    <property type="match status" value="2"/>
</dbReference>
<dbReference type="InterPro" id="IPR001245">
    <property type="entry name" value="Ser-Thr/Tyr_kinase_cat_dom"/>
</dbReference>
<feature type="region of interest" description="Disordered" evidence="1">
    <location>
        <begin position="450"/>
        <end position="563"/>
    </location>
</feature>
<organism evidence="3 4">
    <name type="scientific">Marasmius tenuissimus</name>
    <dbReference type="NCBI Taxonomy" id="585030"/>
    <lineage>
        <taxon>Eukaryota</taxon>
        <taxon>Fungi</taxon>
        <taxon>Dikarya</taxon>
        <taxon>Basidiomycota</taxon>
        <taxon>Agaricomycotina</taxon>
        <taxon>Agaricomycetes</taxon>
        <taxon>Agaricomycetidae</taxon>
        <taxon>Agaricales</taxon>
        <taxon>Marasmiineae</taxon>
        <taxon>Marasmiaceae</taxon>
        <taxon>Marasmius</taxon>
    </lineage>
</organism>
<dbReference type="InterPro" id="IPR000719">
    <property type="entry name" value="Prot_kinase_dom"/>
</dbReference>
<proteinExistence type="predicted"/>